<reference evidence="2 3" key="1">
    <citation type="submission" date="2016-10" db="EMBL/GenBank/DDBJ databases">
        <authorList>
            <person name="de Groot N.N."/>
        </authorList>
    </citation>
    <scope>NUCLEOTIDE SEQUENCE [LARGE SCALE GENOMIC DNA]</scope>
    <source>
        <strain evidence="2 3">CGMCC 1.10959</strain>
    </source>
</reference>
<evidence type="ECO:0000313" key="2">
    <source>
        <dbReference type="EMBL" id="SFT77639.1"/>
    </source>
</evidence>
<dbReference type="Proteomes" id="UP000182466">
    <property type="component" value="Unassembled WGS sequence"/>
</dbReference>
<dbReference type="GO" id="GO:0003677">
    <property type="term" value="F:DNA binding"/>
    <property type="evidence" value="ECO:0007669"/>
    <property type="project" value="UniProtKB-KW"/>
</dbReference>
<dbReference type="InterPro" id="IPR000792">
    <property type="entry name" value="Tscrpt_reg_LuxR_C"/>
</dbReference>
<dbReference type="STRING" id="999627.SAMN05216236_107145"/>
<dbReference type="EMBL" id="FPAW01000007">
    <property type="protein sequence ID" value="SFT77639.1"/>
    <property type="molecule type" value="Genomic_DNA"/>
</dbReference>
<dbReference type="GO" id="GO:0006355">
    <property type="term" value="P:regulation of DNA-templated transcription"/>
    <property type="evidence" value="ECO:0007669"/>
    <property type="project" value="InterPro"/>
</dbReference>
<dbReference type="InterPro" id="IPR036388">
    <property type="entry name" value="WH-like_DNA-bd_sf"/>
</dbReference>
<dbReference type="eggNOG" id="COG2197">
    <property type="taxonomic scope" value="Bacteria"/>
</dbReference>
<evidence type="ECO:0000259" key="1">
    <source>
        <dbReference type="SMART" id="SM00421"/>
    </source>
</evidence>
<keyword evidence="3" id="KW-1185">Reference proteome</keyword>
<sequence length="332" mass="36241">MFHCEVLKNVVGLKFPVSAICLDAGGERVGITTAATGHFPSVAVDVERDVGVLISVDAVGLSIEDSSFLMSIMPANIGHSVDVVWQAFRCKFETGVEDLIAVMSAETAEDNADYLSTMWPGVRGMCVQEACHLLSDLSDDAMLWAVSQKVNASILVLDQDCKVIKANAAGRELLSEGTLLRNTAHGVVCLRDKETRALHQAIAECRQAQGEQKPEFVLMLRGQKRTGHVPLSLSLYSEPNGGARLFLAMLPMPPEQKRIEELAMRLGLTRSEARVAALMRDGYSNRQAAEIAGLKVETFNTYAKRVLSKMNVTCRAEMAQMLTWQSAAERSL</sequence>
<dbReference type="InterPro" id="IPR016032">
    <property type="entry name" value="Sig_transdc_resp-reg_C-effctor"/>
</dbReference>
<feature type="domain" description="HTH luxR-type" evidence="1">
    <location>
        <begin position="265"/>
        <end position="322"/>
    </location>
</feature>
<dbReference type="Pfam" id="PF00196">
    <property type="entry name" value="GerE"/>
    <property type="match status" value="1"/>
</dbReference>
<evidence type="ECO:0000313" key="3">
    <source>
        <dbReference type="Proteomes" id="UP000182466"/>
    </source>
</evidence>
<organism evidence="2 3">
    <name type="scientific">Sedimentitalea nanhaiensis</name>
    <dbReference type="NCBI Taxonomy" id="999627"/>
    <lineage>
        <taxon>Bacteria</taxon>
        <taxon>Pseudomonadati</taxon>
        <taxon>Pseudomonadota</taxon>
        <taxon>Alphaproteobacteria</taxon>
        <taxon>Rhodobacterales</taxon>
        <taxon>Paracoccaceae</taxon>
        <taxon>Sedimentitalea</taxon>
    </lineage>
</organism>
<dbReference type="SUPFAM" id="SSF46894">
    <property type="entry name" value="C-terminal effector domain of the bipartite response regulators"/>
    <property type="match status" value="1"/>
</dbReference>
<keyword evidence="2" id="KW-0238">DNA-binding</keyword>
<proteinExistence type="predicted"/>
<dbReference type="Gene3D" id="1.10.10.10">
    <property type="entry name" value="Winged helix-like DNA-binding domain superfamily/Winged helix DNA-binding domain"/>
    <property type="match status" value="1"/>
</dbReference>
<protein>
    <submittedName>
        <fullName evidence="2">DNA-binding transcriptional regulator, CsgD family</fullName>
    </submittedName>
</protein>
<accession>A0A1I7ARQ2</accession>
<name>A0A1I7ARQ2_9RHOB</name>
<dbReference type="SMART" id="SM00421">
    <property type="entry name" value="HTH_LUXR"/>
    <property type="match status" value="1"/>
</dbReference>
<dbReference type="AlphaFoldDB" id="A0A1I7ARQ2"/>
<gene>
    <name evidence="2" type="ORF">SAMN05216236_107145</name>
</gene>